<dbReference type="OrthoDB" id="10261782at2759"/>
<name>A0A1Q8RR25_9PEZI</name>
<accession>A0A1Q8RR25</accession>
<sequence>MRYLITSTLLAAGVVALTLPTKTHLHRNNTNPWLAPSHNSARERAFYIFNAVHSAMRQWGSSLHHNGLGLIPATVPRGTLLYHGTWRNYTPPDFEWLAFEMEHSENFARSTRGGGKGPSKGPQPPQLAGQRDRQKPMVQPRDDDNPNRGYLHTYRASRDLKLLYIDGMSAGNTLMGTLDTQDLLLRSLEHASPYDDWNRGHDICALVKTWGLDGVIRMEIGFEIMYCDFTDGLDPVSILRTPYQEDREGASIDLFEWVRAVSQLYDGIGAGRVTLDLGRMVSGLWYPVNVTNPEPVMSKHPRLIETTSDERAEILKRVENVVRSTKDKIRVDWQGITDMIVGRYGDRIVALTEEEDADAFAKQIHVITNTFVDYPASPIDKSAMIDSGDMIRKAIKRCAHHFLEPAYIWRHEWTDEDALIYTATETVSW</sequence>
<proteinExistence type="predicted"/>
<keyword evidence="4" id="KW-1185">Reference proteome</keyword>
<organism evidence="3 4">
    <name type="scientific">Colletotrichum chlorophyti</name>
    <dbReference type="NCBI Taxonomy" id="708187"/>
    <lineage>
        <taxon>Eukaryota</taxon>
        <taxon>Fungi</taxon>
        <taxon>Dikarya</taxon>
        <taxon>Ascomycota</taxon>
        <taxon>Pezizomycotina</taxon>
        <taxon>Sordariomycetes</taxon>
        <taxon>Hypocreomycetidae</taxon>
        <taxon>Glomerellales</taxon>
        <taxon>Glomerellaceae</taxon>
        <taxon>Colletotrichum</taxon>
    </lineage>
</organism>
<dbReference type="AlphaFoldDB" id="A0A1Q8RR25"/>
<feature type="chain" id="PRO_5011982710" evidence="2">
    <location>
        <begin position="17"/>
        <end position="429"/>
    </location>
</feature>
<keyword evidence="2" id="KW-0732">Signal</keyword>
<evidence type="ECO:0000313" key="3">
    <source>
        <dbReference type="EMBL" id="OLN86796.1"/>
    </source>
</evidence>
<evidence type="ECO:0000256" key="2">
    <source>
        <dbReference type="SAM" id="SignalP"/>
    </source>
</evidence>
<feature type="compositionally biased region" description="Basic and acidic residues" evidence="1">
    <location>
        <begin position="130"/>
        <end position="146"/>
    </location>
</feature>
<feature type="signal peptide" evidence="2">
    <location>
        <begin position="1"/>
        <end position="16"/>
    </location>
</feature>
<reference evidence="3 4" key="1">
    <citation type="submission" date="2016-11" db="EMBL/GenBank/DDBJ databases">
        <title>Draft Genome Assembly of Colletotrichum chlorophyti a pathogen of herbaceous plants.</title>
        <authorList>
            <person name="Gan P."/>
            <person name="Narusaka M."/>
            <person name="Tsushima A."/>
            <person name="Narusaka Y."/>
            <person name="Takano Y."/>
            <person name="Shirasu K."/>
        </authorList>
    </citation>
    <scope>NUCLEOTIDE SEQUENCE [LARGE SCALE GENOMIC DNA]</scope>
    <source>
        <strain evidence="3 4">NTL11</strain>
    </source>
</reference>
<gene>
    <name evidence="3" type="ORF">CCHL11_07877</name>
</gene>
<dbReference type="STRING" id="708187.A0A1Q8RR25"/>
<dbReference type="PANTHER" id="PTHR35204:SF1">
    <property type="entry name" value="ENTEROTOXIN"/>
    <property type="match status" value="1"/>
</dbReference>
<evidence type="ECO:0000256" key="1">
    <source>
        <dbReference type="SAM" id="MobiDB-lite"/>
    </source>
</evidence>
<dbReference type="PANTHER" id="PTHR35204">
    <property type="entry name" value="YALI0A21131P"/>
    <property type="match status" value="1"/>
</dbReference>
<dbReference type="Proteomes" id="UP000186583">
    <property type="component" value="Unassembled WGS sequence"/>
</dbReference>
<comment type="caution">
    <text evidence="3">The sequence shown here is derived from an EMBL/GenBank/DDBJ whole genome shotgun (WGS) entry which is preliminary data.</text>
</comment>
<protein>
    <submittedName>
        <fullName evidence="3">Uncharacterized protein</fullName>
    </submittedName>
</protein>
<dbReference type="InterPro" id="IPR038921">
    <property type="entry name" value="YOR389W-like"/>
</dbReference>
<feature type="region of interest" description="Disordered" evidence="1">
    <location>
        <begin position="107"/>
        <end position="151"/>
    </location>
</feature>
<dbReference type="EMBL" id="MPGH01000109">
    <property type="protein sequence ID" value="OLN86796.1"/>
    <property type="molecule type" value="Genomic_DNA"/>
</dbReference>
<evidence type="ECO:0000313" key="4">
    <source>
        <dbReference type="Proteomes" id="UP000186583"/>
    </source>
</evidence>